<dbReference type="RefSeq" id="WP_013738101.1">
    <property type="nucleotide sequence ID" value="NC_015435.1"/>
</dbReference>
<keyword evidence="2" id="KW-1185">Reference proteome</keyword>
<dbReference type="STRING" id="1006006.Mcup_1500"/>
<dbReference type="KEGG" id="mcn:Mcup_1500"/>
<reference evidence="1 2" key="1">
    <citation type="journal article" date="2011" name="J. Bacteriol.">
        <title>Complete genome sequence of Metallosphaera cuprina, a metal sulfide-oxidizing archaeon from a hot spring.</title>
        <authorList>
            <person name="Liu L.J."/>
            <person name="You X.Y."/>
            <person name="Zheng H."/>
            <person name="Wang S."/>
            <person name="Jiang C.Y."/>
            <person name="Liu S.J."/>
        </authorList>
    </citation>
    <scope>NUCLEOTIDE SEQUENCE [LARGE SCALE GENOMIC DNA]</scope>
    <source>
        <strain evidence="1 2">Ar-4</strain>
    </source>
</reference>
<dbReference type="HOGENOM" id="CLU_2629806_0_0_2"/>
<name>F4FZ33_METCR</name>
<organism evidence="1 2">
    <name type="scientific">Metallosphaera cuprina (strain Ar-4)</name>
    <dbReference type="NCBI Taxonomy" id="1006006"/>
    <lineage>
        <taxon>Archaea</taxon>
        <taxon>Thermoproteota</taxon>
        <taxon>Thermoprotei</taxon>
        <taxon>Sulfolobales</taxon>
        <taxon>Sulfolobaceae</taxon>
        <taxon>Metallosphaera</taxon>
    </lineage>
</organism>
<dbReference type="AlphaFoldDB" id="F4FZ33"/>
<sequence length="77" mass="8935">MGIGTEELELMNLGVLIIQRRKVSLGNYEIVFYRRRRGNEFVYVVEVSLMGEIKARGLFTEFRNASLYAGTWLKSLM</sequence>
<protein>
    <submittedName>
        <fullName evidence="1">Uncharacterized protein</fullName>
    </submittedName>
</protein>
<dbReference type="OrthoDB" id="34573at2157"/>
<evidence type="ECO:0000313" key="1">
    <source>
        <dbReference type="EMBL" id="AEB95603.1"/>
    </source>
</evidence>
<dbReference type="EMBL" id="CP002656">
    <property type="protein sequence ID" value="AEB95603.1"/>
    <property type="molecule type" value="Genomic_DNA"/>
</dbReference>
<accession>F4FZ33</accession>
<dbReference type="GeneID" id="10493689"/>
<dbReference type="PATRIC" id="fig|1006006.8.peg.1496"/>
<evidence type="ECO:0000313" key="2">
    <source>
        <dbReference type="Proteomes" id="UP000007812"/>
    </source>
</evidence>
<proteinExistence type="predicted"/>
<gene>
    <name evidence="1" type="ordered locus">Mcup_1500</name>
</gene>
<dbReference type="Proteomes" id="UP000007812">
    <property type="component" value="Chromosome"/>
</dbReference>